<reference evidence="1 2" key="2">
    <citation type="submission" date="2016-08" db="EMBL/GenBank/DDBJ databases">
        <title>Pervasive Adenine N6-methylation of Active Genes in Fungi.</title>
        <authorList>
            <consortium name="DOE Joint Genome Institute"/>
            <person name="Mondo S.J."/>
            <person name="Dannebaum R.O."/>
            <person name="Kuo R.C."/>
            <person name="Labutti K."/>
            <person name="Haridas S."/>
            <person name="Kuo A."/>
            <person name="Salamov A."/>
            <person name="Ahrendt S.R."/>
            <person name="Lipzen A."/>
            <person name="Sullivan W."/>
            <person name="Andreopoulos W.B."/>
            <person name="Clum A."/>
            <person name="Lindquist E."/>
            <person name="Daum C."/>
            <person name="Ramamoorthy G.K."/>
            <person name="Gryganskyi A."/>
            <person name="Culley D."/>
            <person name="Magnuson J.K."/>
            <person name="James T.Y."/>
            <person name="O'Malley M.A."/>
            <person name="Stajich J.E."/>
            <person name="Spatafora J.W."/>
            <person name="Visel A."/>
            <person name="Grigoriev I.V."/>
        </authorList>
    </citation>
    <scope>NUCLEOTIDE SEQUENCE [LARGE SCALE GENOMIC DNA]</scope>
    <source>
        <strain evidence="2">finn</strain>
    </source>
</reference>
<dbReference type="InterPro" id="IPR043504">
    <property type="entry name" value="Peptidase_S1_PA_chymotrypsin"/>
</dbReference>
<name>A0A1Y1VMV3_9FUNG</name>
<gene>
    <name evidence="1" type="ORF">BCR36DRAFT_316117</name>
</gene>
<dbReference type="GO" id="GO:0004252">
    <property type="term" value="F:serine-type endopeptidase activity"/>
    <property type="evidence" value="ECO:0007669"/>
    <property type="project" value="InterPro"/>
</dbReference>
<evidence type="ECO:0008006" key="3">
    <source>
        <dbReference type="Google" id="ProtNLM"/>
    </source>
</evidence>
<protein>
    <recommendedName>
        <fullName evidence="3">Trypsin-like serine protease</fullName>
    </recommendedName>
</protein>
<dbReference type="OrthoDB" id="2120603at2759"/>
<dbReference type="STRING" id="1754191.A0A1Y1VMV3"/>
<evidence type="ECO:0000313" key="2">
    <source>
        <dbReference type="Proteomes" id="UP000193719"/>
    </source>
</evidence>
<dbReference type="Pfam" id="PF13365">
    <property type="entry name" value="Trypsin_2"/>
    <property type="match status" value="1"/>
</dbReference>
<dbReference type="PANTHER" id="PTHR21004">
    <property type="entry name" value="SERINE PROTEASE-RELATED"/>
    <property type="match status" value="1"/>
</dbReference>
<dbReference type="InterPro" id="IPR009003">
    <property type="entry name" value="Peptidase_S1_PA"/>
</dbReference>
<dbReference type="AlphaFoldDB" id="A0A1Y1VMV3"/>
<keyword evidence="2" id="KW-1185">Reference proteome</keyword>
<comment type="caution">
    <text evidence="1">The sequence shown here is derived from an EMBL/GenBank/DDBJ whole genome shotgun (WGS) entry which is preliminary data.</text>
</comment>
<dbReference type="Proteomes" id="UP000193719">
    <property type="component" value="Unassembled WGS sequence"/>
</dbReference>
<dbReference type="GO" id="GO:0016485">
    <property type="term" value="P:protein processing"/>
    <property type="evidence" value="ECO:0007669"/>
    <property type="project" value="InterPro"/>
</dbReference>
<dbReference type="EMBL" id="MCFH01000002">
    <property type="protein sequence ID" value="ORX59942.1"/>
    <property type="molecule type" value="Genomic_DNA"/>
</dbReference>
<organism evidence="1 2">
    <name type="scientific">Piromyces finnis</name>
    <dbReference type="NCBI Taxonomy" id="1754191"/>
    <lineage>
        <taxon>Eukaryota</taxon>
        <taxon>Fungi</taxon>
        <taxon>Fungi incertae sedis</taxon>
        <taxon>Chytridiomycota</taxon>
        <taxon>Chytridiomycota incertae sedis</taxon>
        <taxon>Neocallimastigomycetes</taxon>
        <taxon>Neocallimastigales</taxon>
        <taxon>Neocallimastigaceae</taxon>
        <taxon>Piromyces</taxon>
    </lineage>
</organism>
<dbReference type="Gene3D" id="2.40.10.10">
    <property type="entry name" value="Trypsin-like serine proteases"/>
    <property type="match status" value="3"/>
</dbReference>
<sequence length="699" mass="77862">MLKRLRTNSEYGGITSLSMQNKNEQNSNSYPLTCLVRCHGPDPNSERAKHHLLNYTKHGHTTLSASGVSFGIPSDSYNVDTDEDPENVSLIIVAHANIVTPFLNLKSPISEEEIPNRLIPGTGIEVLFNDNEIWHSAQLIDIVEARGVMDGVQKLSQKDNETWEIGFSRGLPFADLTTPTGEFSMKNVDIAGLAILKVILPRDKWQSKLMDTLLPTAIHPPIQGTQLLLTGSPFGILNPKVFLNSITHGIISNVVEGQLNEINLLMTDARILAGYEGGVAVERNTKRFIGLIIPPLRKKNRHGVEVGLIIPALTIKQTISKYIKSQSKELKESNDEMTRLISEAKHSVVMISVKNTWASGIIVSNSGHIITNAHVLYPILKDEPDIKKCFVNVRIDHPYKQWINNVKVLFVSHPCWDIALLKIPEGYDYITRELSIAEIPISSQNLEKAVSVVAIGHSIFEPSINLQPTISQGIISNVAKVNEKPILIQASSSIHNGSSGGLLLSLPPKSRPQFLGVLASNIQLSMSNSSSLLPKNENNTVIHLTLAIPCEALHDINIYFDTEDPHWLKQFEKEDPAATSIWGLEFVPPVYSNFGTTEQQLRNQRTLALREKEENDKKSGGFFKALFPRALSARIRSKKNVVIINTKEIELEKERQKERELINKKKLEYSNIINTRSLSGMIENEGINIKTNILYGCKL</sequence>
<dbReference type="SUPFAM" id="SSF50494">
    <property type="entry name" value="Trypsin-like serine proteases"/>
    <property type="match status" value="2"/>
</dbReference>
<dbReference type="GO" id="GO:0005777">
    <property type="term" value="C:peroxisome"/>
    <property type="evidence" value="ECO:0007669"/>
    <property type="project" value="InterPro"/>
</dbReference>
<reference evidence="1 2" key="1">
    <citation type="submission" date="2016-08" db="EMBL/GenBank/DDBJ databases">
        <title>Genomes of anaerobic fungi encode conserved fungal cellulosomes for biomass hydrolysis.</title>
        <authorList>
            <consortium name="DOE Joint Genome Institute"/>
            <person name="Haitjema C.H."/>
            <person name="Gilmore S.P."/>
            <person name="Henske J.K."/>
            <person name="Solomon K.V."/>
            <person name="De Groot R."/>
            <person name="Kuo A."/>
            <person name="Mondo S.J."/>
            <person name="Salamov A.A."/>
            <person name="Labutti K."/>
            <person name="Zhao Z."/>
            <person name="Chiniquy J."/>
            <person name="Barry K."/>
            <person name="Brewer H.M."/>
            <person name="Purvine S.O."/>
            <person name="Wright A.T."/>
            <person name="Boxma B."/>
            <person name="Van Alen T."/>
            <person name="Hackstein J.H."/>
            <person name="Baker S.E."/>
            <person name="Grigoriev I.V."/>
            <person name="O'Malley M.A."/>
        </authorList>
    </citation>
    <scope>NUCLEOTIDE SEQUENCE [LARGE SCALE GENOMIC DNA]</scope>
    <source>
        <strain evidence="2">finn</strain>
    </source>
</reference>
<proteinExistence type="predicted"/>
<accession>A0A1Y1VMV3</accession>
<dbReference type="PANTHER" id="PTHR21004:SF0">
    <property type="entry name" value="PEROXISOMAL LEADER PEPTIDE-PROCESSING PROTEASE"/>
    <property type="match status" value="1"/>
</dbReference>
<evidence type="ECO:0000313" key="1">
    <source>
        <dbReference type="EMBL" id="ORX59942.1"/>
    </source>
</evidence>
<dbReference type="InterPro" id="IPR039245">
    <property type="entry name" value="TYSND1/DEG15"/>
</dbReference>